<dbReference type="Pfam" id="PF20050">
    <property type="entry name" value="DUF6452"/>
    <property type="match status" value="1"/>
</dbReference>
<organism evidence="1 2">
    <name type="scientific">Aequorivita vitellina</name>
    <dbReference type="NCBI Taxonomy" id="2874475"/>
    <lineage>
        <taxon>Bacteria</taxon>
        <taxon>Pseudomonadati</taxon>
        <taxon>Bacteroidota</taxon>
        <taxon>Flavobacteriia</taxon>
        <taxon>Flavobacteriales</taxon>
        <taxon>Flavobacteriaceae</taxon>
        <taxon>Aequorivita</taxon>
    </lineage>
</organism>
<evidence type="ECO:0000313" key="1">
    <source>
        <dbReference type="EMBL" id="MCG2418904.1"/>
    </source>
</evidence>
<comment type="caution">
    <text evidence="1">The sequence shown here is derived from an EMBL/GenBank/DDBJ whole genome shotgun (WGS) entry which is preliminary data.</text>
</comment>
<accession>A0A9X1QYI0</accession>
<sequence length="165" mass="18703">MFKKIILLIFIIFAFKGCTKDDICPDGTATTAKMVITFNDIANPVNEKKVNVLTVETDYEDSVVLISKLETGEIAIPLSTTSDTTKYKFIRTTFTTNDTLINTDKVMFVYQRRIGYVNRACGFNTEYFNLEATLAPEGNENWIQEIVVKRDTVNVENSAHITMLH</sequence>
<proteinExistence type="predicted"/>
<dbReference type="Proteomes" id="UP001139461">
    <property type="component" value="Unassembled WGS sequence"/>
</dbReference>
<dbReference type="RefSeq" id="WP_237602693.1">
    <property type="nucleotide sequence ID" value="NZ_JAIRBA010000011.1"/>
</dbReference>
<dbReference type="AlphaFoldDB" id="A0A9X1QYI0"/>
<reference evidence="1" key="1">
    <citation type="submission" date="2021-09" db="EMBL/GenBank/DDBJ databases">
        <title>Genome of Aequorivita sp. strain F47161.</title>
        <authorList>
            <person name="Wang Y."/>
        </authorList>
    </citation>
    <scope>NUCLEOTIDE SEQUENCE</scope>
    <source>
        <strain evidence="1">F47161</strain>
    </source>
</reference>
<evidence type="ECO:0000313" key="2">
    <source>
        <dbReference type="Proteomes" id="UP001139461"/>
    </source>
</evidence>
<name>A0A9X1QYI0_9FLAO</name>
<protein>
    <submittedName>
        <fullName evidence="1">Uncharacterized protein</fullName>
    </submittedName>
</protein>
<gene>
    <name evidence="1" type="ORF">K8089_07705</name>
</gene>
<dbReference type="EMBL" id="JAIRBA010000011">
    <property type="protein sequence ID" value="MCG2418904.1"/>
    <property type="molecule type" value="Genomic_DNA"/>
</dbReference>
<dbReference type="InterPro" id="IPR045607">
    <property type="entry name" value="DUF6452"/>
</dbReference>
<keyword evidence="2" id="KW-1185">Reference proteome</keyword>